<evidence type="ECO:0000256" key="2">
    <source>
        <dbReference type="ARBA" id="ARBA00022491"/>
    </source>
</evidence>
<evidence type="ECO:0000256" key="1">
    <source>
        <dbReference type="ARBA" id="ARBA00022490"/>
    </source>
</evidence>
<organism evidence="7">
    <name type="scientific">marine sediment metagenome</name>
    <dbReference type="NCBI Taxonomy" id="412755"/>
    <lineage>
        <taxon>unclassified sequences</taxon>
        <taxon>metagenomes</taxon>
        <taxon>ecological metagenomes</taxon>
    </lineage>
</organism>
<dbReference type="GO" id="GO:0051775">
    <property type="term" value="P:response to redox state"/>
    <property type="evidence" value="ECO:0007669"/>
    <property type="project" value="InterPro"/>
</dbReference>
<dbReference type="InterPro" id="IPR036291">
    <property type="entry name" value="NAD(P)-bd_dom_sf"/>
</dbReference>
<proteinExistence type="predicted"/>
<keyword evidence="1" id="KW-0963">Cytoplasm</keyword>
<gene>
    <name evidence="7" type="ORF">S01H1_72344</name>
</gene>
<dbReference type="Gene3D" id="3.40.50.720">
    <property type="entry name" value="NAD(P)-binding Rossmann-like Domain"/>
    <property type="match status" value="1"/>
</dbReference>
<dbReference type="GO" id="GO:0003677">
    <property type="term" value="F:DNA binding"/>
    <property type="evidence" value="ECO:0007669"/>
    <property type="project" value="UniProtKB-KW"/>
</dbReference>
<keyword evidence="3" id="KW-0805">Transcription regulation</keyword>
<evidence type="ECO:0000256" key="4">
    <source>
        <dbReference type="ARBA" id="ARBA00023125"/>
    </source>
</evidence>
<comment type="caution">
    <text evidence="7">The sequence shown here is derived from an EMBL/GenBank/DDBJ whole genome shotgun (WGS) entry which is preliminary data.</text>
</comment>
<dbReference type="PANTHER" id="PTHR35786:SF1">
    <property type="entry name" value="REDOX-SENSING TRANSCRIPTIONAL REPRESSOR REX 1"/>
    <property type="match status" value="1"/>
</dbReference>
<dbReference type="EMBL" id="BARS01048239">
    <property type="protein sequence ID" value="GAG34409.1"/>
    <property type="molecule type" value="Genomic_DNA"/>
</dbReference>
<dbReference type="PANTHER" id="PTHR35786">
    <property type="entry name" value="REDOX-SENSING TRANSCRIPTIONAL REPRESSOR REX"/>
    <property type="match status" value="1"/>
</dbReference>
<dbReference type="SUPFAM" id="SSF51735">
    <property type="entry name" value="NAD(P)-binding Rossmann-fold domains"/>
    <property type="match status" value="1"/>
</dbReference>
<evidence type="ECO:0000256" key="5">
    <source>
        <dbReference type="ARBA" id="ARBA00023163"/>
    </source>
</evidence>
<evidence type="ECO:0000256" key="3">
    <source>
        <dbReference type="ARBA" id="ARBA00023015"/>
    </source>
</evidence>
<keyword evidence="2" id="KW-0678">Repressor</keyword>
<sequence length="69" mass="7537">TLKKRKINLAIITVPRDAAQQTADALVKAGVKGILNFSPHHIIVPKKVKVITIDIAMDLARLPYYMSAG</sequence>
<protein>
    <recommendedName>
        <fullName evidence="6">CoA-binding domain-containing protein</fullName>
    </recommendedName>
</protein>
<name>X0WTU7_9ZZZZ</name>
<accession>X0WTU7</accession>
<evidence type="ECO:0000259" key="6">
    <source>
        <dbReference type="Pfam" id="PF02629"/>
    </source>
</evidence>
<evidence type="ECO:0000313" key="7">
    <source>
        <dbReference type="EMBL" id="GAG34409.1"/>
    </source>
</evidence>
<dbReference type="InterPro" id="IPR022876">
    <property type="entry name" value="Tscrpt_rep_Rex"/>
</dbReference>
<dbReference type="AlphaFoldDB" id="X0WTU7"/>
<dbReference type="Pfam" id="PF02629">
    <property type="entry name" value="CoA_binding"/>
    <property type="match status" value="1"/>
</dbReference>
<keyword evidence="4" id="KW-0238">DNA-binding</keyword>
<feature type="domain" description="CoA-binding" evidence="6">
    <location>
        <begin position="4"/>
        <end position="40"/>
    </location>
</feature>
<dbReference type="GO" id="GO:0045892">
    <property type="term" value="P:negative regulation of DNA-templated transcription"/>
    <property type="evidence" value="ECO:0007669"/>
    <property type="project" value="InterPro"/>
</dbReference>
<dbReference type="InterPro" id="IPR003781">
    <property type="entry name" value="CoA-bd"/>
</dbReference>
<reference evidence="7" key="1">
    <citation type="journal article" date="2014" name="Front. Microbiol.">
        <title>High frequency of phylogenetically diverse reductive dehalogenase-homologous genes in deep subseafloor sedimentary metagenomes.</title>
        <authorList>
            <person name="Kawai M."/>
            <person name="Futagami T."/>
            <person name="Toyoda A."/>
            <person name="Takaki Y."/>
            <person name="Nishi S."/>
            <person name="Hori S."/>
            <person name="Arai W."/>
            <person name="Tsubouchi T."/>
            <person name="Morono Y."/>
            <person name="Uchiyama I."/>
            <person name="Ito T."/>
            <person name="Fujiyama A."/>
            <person name="Inagaki F."/>
            <person name="Takami H."/>
        </authorList>
    </citation>
    <scope>NUCLEOTIDE SEQUENCE</scope>
    <source>
        <strain evidence="7">Expedition CK06-06</strain>
    </source>
</reference>
<feature type="non-terminal residue" evidence="7">
    <location>
        <position position="1"/>
    </location>
</feature>
<keyword evidence="5" id="KW-0804">Transcription</keyword>